<dbReference type="InterPro" id="IPR000182">
    <property type="entry name" value="GNAT_dom"/>
</dbReference>
<evidence type="ECO:0000256" key="6">
    <source>
        <dbReference type="ARBA" id="ARBA00023315"/>
    </source>
</evidence>
<keyword evidence="4 10" id="KW-0808">Transferase</keyword>
<keyword evidence="11" id="KW-1185">Reference proteome</keyword>
<evidence type="ECO:0000256" key="3">
    <source>
        <dbReference type="ARBA" id="ARBA00017677"/>
    </source>
</evidence>
<comment type="caution">
    <text evidence="10">The sequence shown here is derived from an EMBL/GenBank/DDBJ whole genome shotgun (WGS) entry which is preliminary data.</text>
</comment>
<evidence type="ECO:0000256" key="2">
    <source>
        <dbReference type="ARBA" id="ARBA00012888"/>
    </source>
</evidence>
<dbReference type="RefSeq" id="WP_381523729.1">
    <property type="nucleotide sequence ID" value="NZ_JBHULN010000008.1"/>
</dbReference>
<keyword evidence="6 10" id="KW-0012">Acyltransferase</keyword>
<comment type="catalytic activity">
    <reaction evidence="8">
        <text>kanamycin B + acetyl-CoA = N(6')-acetylkanamycin B + CoA + H(+)</text>
        <dbReference type="Rhea" id="RHEA:16449"/>
        <dbReference type="ChEBI" id="CHEBI:15378"/>
        <dbReference type="ChEBI" id="CHEBI:57287"/>
        <dbReference type="ChEBI" id="CHEBI:57288"/>
        <dbReference type="ChEBI" id="CHEBI:58390"/>
        <dbReference type="ChEBI" id="CHEBI:58549"/>
        <dbReference type="EC" id="2.3.1.82"/>
    </reaction>
</comment>
<evidence type="ECO:0000256" key="8">
    <source>
        <dbReference type="ARBA" id="ARBA00048923"/>
    </source>
</evidence>
<evidence type="ECO:0000256" key="1">
    <source>
        <dbReference type="ARBA" id="ARBA00011738"/>
    </source>
</evidence>
<dbReference type="Proteomes" id="UP001597469">
    <property type="component" value="Unassembled WGS sequence"/>
</dbReference>
<sequence>MTILEVTENDADDWLQLALELWPDYSLDEMNLVTDGIAQSPRETAFIVRDEQGTAIGFMNLSLRHDYVPGATQQPVAYVEGLYVREPYQKQGIGRQLIHRAEQWARDQGCSELASDVLIDNAPSAAFHSKAGFEEVERTIFFIKNVT</sequence>
<reference evidence="11" key="1">
    <citation type="journal article" date="2019" name="Int. J. Syst. Evol. Microbiol.">
        <title>The Global Catalogue of Microorganisms (GCM) 10K type strain sequencing project: providing services to taxonomists for standard genome sequencing and annotation.</title>
        <authorList>
            <consortium name="The Broad Institute Genomics Platform"/>
            <consortium name="The Broad Institute Genome Sequencing Center for Infectious Disease"/>
            <person name="Wu L."/>
            <person name="Ma J."/>
        </authorList>
    </citation>
    <scope>NUCLEOTIDE SEQUENCE [LARGE SCALE GENOMIC DNA]</scope>
    <source>
        <strain evidence="11">KCTC 42805</strain>
    </source>
</reference>
<comment type="subunit">
    <text evidence="1">Homodimer.</text>
</comment>
<dbReference type="EMBL" id="JBHULN010000008">
    <property type="protein sequence ID" value="MFD2571840.1"/>
    <property type="molecule type" value="Genomic_DNA"/>
</dbReference>
<dbReference type="PROSITE" id="PS51186">
    <property type="entry name" value="GNAT"/>
    <property type="match status" value="1"/>
</dbReference>
<gene>
    <name evidence="10" type="primary">aac(6')</name>
    <name evidence="10" type="ORF">ACFSUS_14445</name>
</gene>
<dbReference type="EC" id="2.3.1.82" evidence="2"/>
<dbReference type="PANTHER" id="PTHR43877">
    <property type="entry name" value="AMINOALKYLPHOSPHONATE N-ACETYLTRANSFERASE-RELATED-RELATED"/>
    <property type="match status" value="1"/>
</dbReference>
<dbReference type="GO" id="GO:0047663">
    <property type="term" value="F:aminoglycoside 6'-N-acetyltransferase activity"/>
    <property type="evidence" value="ECO:0007669"/>
    <property type="project" value="UniProtKB-EC"/>
</dbReference>
<dbReference type="Gene3D" id="3.40.630.30">
    <property type="match status" value="1"/>
</dbReference>
<proteinExistence type="predicted"/>
<dbReference type="InterPro" id="IPR024170">
    <property type="entry name" value="Aminoglycoside_N6-AcTrfrase"/>
</dbReference>
<protein>
    <recommendedName>
        <fullName evidence="3">Aminoglycoside N(6')-acetyltransferase type 1</fullName>
        <ecNumber evidence="2">2.3.1.82</ecNumber>
    </recommendedName>
    <alternativeName>
        <fullName evidence="7">Aminoglycoside resistance protein</fullName>
    </alternativeName>
</protein>
<evidence type="ECO:0000256" key="5">
    <source>
        <dbReference type="ARBA" id="ARBA00023251"/>
    </source>
</evidence>
<evidence type="ECO:0000313" key="10">
    <source>
        <dbReference type="EMBL" id="MFD2571840.1"/>
    </source>
</evidence>
<dbReference type="PIRSF" id="PIRSF000452">
    <property type="entry name" value="6-N-acetyltransf"/>
    <property type="match status" value="1"/>
</dbReference>
<dbReference type="InterPro" id="IPR050832">
    <property type="entry name" value="Bact_Acetyltransf"/>
</dbReference>
<dbReference type="Pfam" id="PF00583">
    <property type="entry name" value="Acetyltransf_1"/>
    <property type="match status" value="1"/>
</dbReference>
<dbReference type="PANTHER" id="PTHR43877:SF1">
    <property type="entry name" value="ACETYLTRANSFERASE"/>
    <property type="match status" value="1"/>
</dbReference>
<evidence type="ECO:0000259" key="9">
    <source>
        <dbReference type="PROSITE" id="PS51186"/>
    </source>
</evidence>
<name>A0ABW5M4F6_9BACT</name>
<dbReference type="SUPFAM" id="SSF55729">
    <property type="entry name" value="Acyl-CoA N-acyltransferases (Nat)"/>
    <property type="match status" value="1"/>
</dbReference>
<organism evidence="10 11">
    <name type="scientific">Spirosoma soli</name>
    <dbReference type="NCBI Taxonomy" id="1770529"/>
    <lineage>
        <taxon>Bacteria</taxon>
        <taxon>Pseudomonadati</taxon>
        <taxon>Bacteroidota</taxon>
        <taxon>Cytophagia</taxon>
        <taxon>Cytophagales</taxon>
        <taxon>Cytophagaceae</taxon>
        <taxon>Spirosoma</taxon>
    </lineage>
</organism>
<dbReference type="NCBIfam" id="NF043067">
    <property type="entry name" value="AAC_6p_group_E"/>
    <property type="match status" value="1"/>
</dbReference>
<evidence type="ECO:0000313" key="11">
    <source>
        <dbReference type="Proteomes" id="UP001597469"/>
    </source>
</evidence>
<feature type="domain" description="N-acetyltransferase" evidence="9">
    <location>
        <begin position="1"/>
        <end position="147"/>
    </location>
</feature>
<dbReference type="CDD" id="cd04301">
    <property type="entry name" value="NAT_SF"/>
    <property type="match status" value="1"/>
</dbReference>
<evidence type="ECO:0000256" key="4">
    <source>
        <dbReference type="ARBA" id="ARBA00022679"/>
    </source>
</evidence>
<dbReference type="InterPro" id="IPR016181">
    <property type="entry name" value="Acyl_CoA_acyltransferase"/>
</dbReference>
<accession>A0ABW5M4F6</accession>
<evidence type="ECO:0000256" key="7">
    <source>
        <dbReference type="ARBA" id="ARBA00029660"/>
    </source>
</evidence>
<keyword evidence="5" id="KW-0046">Antibiotic resistance</keyword>